<gene>
    <name evidence="3" type="ordered locus">Sfla_4012</name>
</gene>
<reference evidence="3 4" key="1">
    <citation type="submission" date="2011-01" db="EMBL/GenBank/DDBJ databases">
        <title>Complete sequence of chromosome of Streptomyces flavogriseus ATCC 33331.</title>
        <authorList>
            <consortium name="US DOE Joint Genome Institute"/>
            <person name="Lucas S."/>
            <person name="Copeland A."/>
            <person name="Lapidus A."/>
            <person name="Cheng J.-F."/>
            <person name="Goodwin L."/>
            <person name="Pitluck S."/>
            <person name="Davenport K."/>
            <person name="Detter J.C."/>
            <person name="Han C."/>
            <person name="Tapia R."/>
            <person name="Land M."/>
            <person name="Hauser L."/>
            <person name="Kyrpides N."/>
            <person name="Ivanova N."/>
            <person name="Ovchinnikova G."/>
            <person name="Pagani I."/>
            <person name="Brumm P."/>
            <person name="Mead D."/>
            <person name="Woyke T."/>
        </authorList>
    </citation>
    <scope>NUCLEOTIDE SEQUENCE [LARGE SCALE GENOMIC DNA]</scope>
    <source>
        <strain evidence="4">ATCC 33331 / IAF-45CD</strain>
    </source>
</reference>
<proteinExistence type="predicted"/>
<feature type="compositionally biased region" description="Polar residues" evidence="1">
    <location>
        <begin position="1"/>
        <end position="15"/>
    </location>
</feature>
<dbReference type="KEGG" id="sfa:Sfla_4012"/>
<dbReference type="InterPro" id="IPR036271">
    <property type="entry name" value="Tet_transcr_reg_TetR-rel_C_sf"/>
</dbReference>
<feature type="region of interest" description="Disordered" evidence="1">
    <location>
        <begin position="104"/>
        <end position="126"/>
    </location>
</feature>
<evidence type="ECO:0000313" key="4">
    <source>
        <dbReference type="Proteomes" id="UP000002066"/>
    </source>
</evidence>
<organism evidence="3 4">
    <name type="scientific">Streptomyces pratensis (strain ATCC 33331 / IAF-45CD)</name>
    <dbReference type="NCBI Taxonomy" id="591167"/>
    <lineage>
        <taxon>Bacteria</taxon>
        <taxon>Bacillati</taxon>
        <taxon>Actinomycetota</taxon>
        <taxon>Actinomycetes</taxon>
        <taxon>Kitasatosporales</taxon>
        <taxon>Streptomycetaceae</taxon>
        <taxon>Streptomyces</taxon>
    </lineage>
</organism>
<feature type="region of interest" description="Disordered" evidence="1">
    <location>
        <begin position="31"/>
        <end position="50"/>
    </location>
</feature>
<evidence type="ECO:0000259" key="2">
    <source>
        <dbReference type="Pfam" id="PF17920"/>
    </source>
</evidence>
<dbReference type="Proteomes" id="UP000002066">
    <property type="component" value="Chromosome"/>
</dbReference>
<dbReference type="AlphaFoldDB" id="A0A8D3WKR8"/>
<dbReference type="EMBL" id="CP002475">
    <property type="protein sequence ID" value="ADW05426.1"/>
    <property type="molecule type" value="Genomic_DNA"/>
</dbReference>
<evidence type="ECO:0000256" key="1">
    <source>
        <dbReference type="SAM" id="MobiDB-lite"/>
    </source>
</evidence>
<dbReference type="Pfam" id="PF17920">
    <property type="entry name" value="TetR_C_16"/>
    <property type="match status" value="1"/>
</dbReference>
<dbReference type="SUPFAM" id="SSF48498">
    <property type="entry name" value="Tetracyclin repressor-like, C-terminal domain"/>
    <property type="match status" value="1"/>
</dbReference>
<protein>
    <recommendedName>
        <fullName evidence="2">Tetracyclin repressor-like C-terminal domain-containing protein</fullName>
    </recommendedName>
</protein>
<feature type="domain" description="Tetracyclin repressor-like C-terminal" evidence="2">
    <location>
        <begin position="43"/>
        <end position="99"/>
    </location>
</feature>
<evidence type="ECO:0000313" key="3">
    <source>
        <dbReference type="EMBL" id="ADW05426.1"/>
    </source>
</evidence>
<dbReference type="InterPro" id="IPR041678">
    <property type="entry name" value="TetR_C_16"/>
</dbReference>
<dbReference type="Gene3D" id="1.10.357.10">
    <property type="entry name" value="Tetracycline Repressor, domain 2"/>
    <property type="match status" value="1"/>
</dbReference>
<name>A0A8D3WKR8_STRFA</name>
<sequence>MYMQMPSSEGVTTGSGLPGCRGVHVFTPRGERLDAPGVGAGRPATARIPGPEADLRAELIAGRLIGLGATPSLHREGAGSLATPEHLADLYAPALQALVAGLPTAGAPAAPGRPAVTPAGRRSPGR</sequence>
<accession>A0A8D3WKR8</accession>
<feature type="region of interest" description="Disordered" evidence="1">
    <location>
        <begin position="1"/>
        <end position="23"/>
    </location>
</feature>